<evidence type="ECO:0000256" key="1">
    <source>
        <dbReference type="SAM" id="MobiDB-lite"/>
    </source>
</evidence>
<dbReference type="Proteomes" id="UP000756921">
    <property type="component" value="Unassembled WGS sequence"/>
</dbReference>
<sequence length="59" mass="6301">MGSETLPWSQSRGKTTPNSCTASHHASCHISCRRSVIAGNVDETMPTSILRLLSSGVDE</sequence>
<dbReference type="AlphaFoldDB" id="A0A9P6GBG8"/>
<dbReference type="EMBL" id="WJXW01000013">
    <property type="protein sequence ID" value="KAF9731164.1"/>
    <property type="molecule type" value="Genomic_DNA"/>
</dbReference>
<protein>
    <submittedName>
        <fullName evidence="2">Uncharacterized protein</fullName>
    </submittedName>
</protein>
<organism evidence="2 3">
    <name type="scientific">Paraphaeosphaeria minitans</name>
    <dbReference type="NCBI Taxonomy" id="565426"/>
    <lineage>
        <taxon>Eukaryota</taxon>
        <taxon>Fungi</taxon>
        <taxon>Dikarya</taxon>
        <taxon>Ascomycota</taxon>
        <taxon>Pezizomycotina</taxon>
        <taxon>Dothideomycetes</taxon>
        <taxon>Pleosporomycetidae</taxon>
        <taxon>Pleosporales</taxon>
        <taxon>Massarineae</taxon>
        <taxon>Didymosphaeriaceae</taxon>
        <taxon>Paraphaeosphaeria</taxon>
    </lineage>
</organism>
<reference evidence="2" key="1">
    <citation type="journal article" date="2020" name="Mol. Plant Microbe Interact.">
        <title>Genome Sequence of the Biocontrol Agent Coniothyrium minitans strain Conio (IMI 134523).</title>
        <authorList>
            <person name="Patel D."/>
            <person name="Shittu T.A."/>
            <person name="Baroncelli R."/>
            <person name="Muthumeenakshi S."/>
            <person name="Osborne T.H."/>
            <person name="Janganan T.K."/>
            <person name="Sreenivasaprasad S."/>
        </authorList>
    </citation>
    <scope>NUCLEOTIDE SEQUENCE</scope>
    <source>
        <strain evidence="2">Conio</strain>
    </source>
</reference>
<accession>A0A9P6GBG8</accession>
<gene>
    <name evidence="2" type="ORF">PMIN01_11123</name>
</gene>
<evidence type="ECO:0000313" key="3">
    <source>
        <dbReference type="Proteomes" id="UP000756921"/>
    </source>
</evidence>
<name>A0A9P6GBG8_9PLEO</name>
<comment type="caution">
    <text evidence="2">The sequence shown here is derived from an EMBL/GenBank/DDBJ whole genome shotgun (WGS) entry which is preliminary data.</text>
</comment>
<evidence type="ECO:0000313" key="2">
    <source>
        <dbReference type="EMBL" id="KAF9731164.1"/>
    </source>
</evidence>
<keyword evidence="3" id="KW-1185">Reference proteome</keyword>
<proteinExistence type="predicted"/>
<feature type="region of interest" description="Disordered" evidence="1">
    <location>
        <begin position="1"/>
        <end position="24"/>
    </location>
</feature>